<evidence type="ECO:0000313" key="2">
    <source>
        <dbReference type="EMBL" id="GBD09406.1"/>
    </source>
</evidence>
<dbReference type="AlphaFoldDB" id="A0A2H5Y7J0"/>
<reference evidence="3" key="1">
    <citation type="submission" date="2017-09" db="EMBL/GenBank/DDBJ databases">
        <title>Metaegenomics of thermophilic ammonia-oxidizing enrichment culture.</title>
        <authorList>
            <person name="Kato S."/>
            <person name="Suzuki K."/>
        </authorList>
    </citation>
    <scope>NUCLEOTIDE SEQUENCE [LARGE SCALE GENOMIC DNA]</scope>
</reference>
<accession>A0A2H5Y7J0</accession>
<name>A0A2H5Y7J0_9CHLR</name>
<dbReference type="Gene3D" id="3.30.420.40">
    <property type="match status" value="2"/>
</dbReference>
<organism evidence="2 3">
    <name type="scientific">Candidatus Thermoflexus japonica</name>
    <dbReference type="NCBI Taxonomy" id="2035417"/>
    <lineage>
        <taxon>Bacteria</taxon>
        <taxon>Bacillati</taxon>
        <taxon>Chloroflexota</taxon>
        <taxon>Thermoflexia</taxon>
        <taxon>Thermoflexales</taxon>
        <taxon>Thermoflexaceae</taxon>
        <taxon>Thermoflexus</taxon>
    </lineage>
</organism>
<dbReference type="InterPro" id="IPR000905">
    <property type="entry name" value="Gcp-like_dom"/>
</dbReference>
<dbReference type="Pfam" id="PF00814">
    <property type="entry name" value="TsaD"/>
    <property type="match status" value="1"/>
</dbReference>
<dbReference type="SUPFAM" id="SSF53067">
    <property type="entry name" value="Actin-like ATPase domain"/>
    <property type="match status" value="1"/>
</dbReference>
<sequence>MQGKPGYLLALDTATLGLALALFDGAEWAAVAYWRTTDRHTAELMQRCQELMARVGLAPKDLIAVAVVSGPGSFTGLRAGIAAAKGLAMALDCPLFGIGTEEAMLADLPPWMGALNVLLPAGRGRLALRRYRWAERWIPEGEPALVNAETLVSSWTPGIWLVGEWTARDHGRLAQPPVGAWLIPRDGPSRVMGAARLAWARYQAGERPDPALLRPIYLRTPSVPEG</sequence>
<dbReference type="NCBIfam" id="TIGR03725">
    <property type="entry name" value="T6A_YeaZ"/>
    <property type="match status" value="1"/>
</dbReference>
<dbReference type="GO" id="GO:0002949">
    <property type="term" value="P:tRNA threonylcarbamoyladenosine modification"/>
    <property type="evidence" value="ECO:0007669"/>
    <property type="project" value="InterPro"/>
</dbReference>
<dbReference type="InterPro" id="IPR043129">
    <property type="entry name" value="ATPase_NBD"/>
</dbReference>
<dbReference type="InterPro" id="IPR022496">
    <property type="entry name" value="T6A_TsaB"/>
</dbReference>
<feature type="domain" description="Gcp-like" evidence="1">
    <location>
        <begin position="38"/>
        <end position="132"/>
    </location>
</feature>
<dbReference type="EMBL" id="BEHY01000040">
    <property type="protein sequence ID" value="GBD09406.1"/>
    <property type="molecule type" value="Genomic_DNA"/>
</dbReference>
<dbReference type="Proteomes" id="UP000236642">
    <property type="component" value="Unassembled WGS sequence"/>
</dbReference>
<proteinExistence type="predicted"/>
<comment type="caution">
    <text evidence="2">The sequence shown here is derived from an EMBL/GenBank/DDBJ whole genome shotgun (WGS) entry which is preliminary data.</text>
</comment>
<evidence type="ECO:0000259" key="1">
    <source>
        <dbReference type="Pfam" id="PF00814"/>
    </source>
</evidence>
<protein>
    <submittedName>
        <fullName evidence="2">tRNA threonylcarbamoyladenosine biosynthesis protein TsaB</fullName>
    </submittedName>
</protein>
<gene>
    <name evidence="2" type="primary">tsaB</name>
    <name evidence="2" type="ORF">HRbin22_01660</name>
</gene>
<evidence type="ECO:0000313" key="3">
    <source>
        <dbReference type="Proteomes" id="UP000236642"/>
    </source>
</evidence>